<feature type="coiled-coil region" evidence="5">
    <location>
        <begin position="182"/>
        <end position="216"/>
    </location>
</feature>
<feature type="region of interest" description="Disordered" evidence="6">
    <location>
        <begin position="117"/>
        <end position="155"/>
    </location>
</feature>
<dbReference type="GO" id="GO:0030001">
    <property type="term" value="P:metal ion transport"/>
    <property type="evidence" value="ECO:0007669"/>
    <property type="project" value="InterPro"/>
</dbReference>
<evidence type="ECO:0000256" key="5">
    <source>
        <dbReference type="SAM" id="Coils"/>
    </source>
</evidence>
<evidence type="ECO:0000256" key="4">
    <source>
        <dbReference type="RuleBase" id="RU003512"/>
    </source>
</evidence>
<protein>
    <submittedName>
        <fullName evidence="7">Zinc transport system substrate-binding protein</fullName>
    </submittedName>
</protein>
<dbReference type="Pfam" id="PF01297">
    <property type="entry name" value="ZnuA"/>
    <property type="match status" value="1"/>
</dbReference>
<keyword evidence="2 4" id="KW-0813">Transport</keyword>
<dbReference type="Gene3D" id="3.40.50.1980">
    <property type="entry name" value="Nitrogenase molybdenum iron protein domain"/>
    <property type="match status" value="2"/>
</dbReference>
<evidence type="ECO:0000256" key="1">
    <source>
        <dbReference type="ARBA" id="ARBA00011028"/>
    </source>
</evidence>
<name>A0A1G7SIA7_9LACT</name>
<dbReference type="GO" id="GO:0007155">
    <property type="term" value="P:cell adhesion"/>
    <property type="evidence" value="ECO:0007669"/>
    <property type="project" value="InterPro"/>
</dbReference>
<feature type="compositionally biased region" description="Basic and acidic residues" evidence="6">
    <location>
        <begin position="124"/>
        <end position="155"/>
    </location>
</feature>
<keyword evidence="5" id="KW-0175">Coiled coil</keyword>
<evidence type="ECO:0000256" key="6">
    <source>
        <dbReference type="SAM" id="MobiDB-lite"/>
    </source>
</evidence>
<sequence length="321" mass="36288">MSKFSKILASFILGLAVVGQFFSGVIGAQDKPKVMTTFYPVYFLASQIAGDHMEVSMLLEANQDAHAYESSAQDAVKIQESDLFIYQDDEMEYFVNDLLSLVESDATKVLESTEGIDLLSGEGKMSEDHAHEEEDHAHEEEDHNHEGHNHEFDPHTWLDPVIYSKQAENIKEAMIEIDPANSKTYEENYQILKEKLDELNEEYQTKLKNLKNKTIVVQHRAFGYLAHAYGLEQIAIAGLSSDQEPSAQQIAKMQELLKEKQVNKIYVDPAIDSKIAQTVASSTQAELLPLRTLELVSDEEKAAGEDYFTLMLKNLEQLLRN</sequence>
<dbReference type="RefSeq" id="WP_090289728.1">
    <property type="nucleotide sequence ID" value="NZ_FNCK01000004.1"/>
</dbReference>
<dbReference type="PRINTS" id="PR00691">
    <property type="entry name" value="ADHESINB"/>
</dbReference>
<dbReference type="STRING" id="120956.SAMN05421791_10435"/>
<dbReference type="PANTHER" id="PTHR42953:SF3">
    <property type="entry name" value="HIGH-AFFINITY ZINC UPTAKE SYSTEM PROTEIN ZNUA"/>
    <property type="match status" value="1"/>
</dbReference>
<proteinExistence type="inferred from homology"/>
<dbReference type="Proteomes" id="UP000199708">
    <property type="component" value="Unassembled WGS sequence"/>
</dbReference>
<accession>A0A1G7SIA7</accession>
<reference evidence="7 8" key="1">
    <citation type="submission" date="2016-10" db="EMBL/GenBank/DDBJ databases">
        <authorList>
            <person name="de Groot N.N."/>
        </authorList>
    </citation>
    <scope>NUCLEOTIDE SEQUENCE [LARGE SCALE GENOMIC DNA]</scope>
    <source>
        <strain evidence="7 8">ATCC BAA-466</strain>
    </source>
</reference>
<dbReference type="SUPFAM" id="SSF53807">
    <property type="entry name" value="Helical backbone' metal receptor"/>
    <property type="match status" value="1"/>
</dbReference>
<comment type="similarity">
    <text evidence="1 4">Belongs to the bacterial solute-binding protein 9 family.</text>
</comment>
<evidence type="ECO:0000313" key="7">
    <source>
        <dbReference type="EMBL" id="SDG22743.1"/>
    </source>
</evidence>
<dbReference type="AlphaFoldDB" id="A0A1G7SIA7"/>
<dbReference type="GO" id="GO:0046872">
    <property type="term" value="F:metal ion binding"/>
    <property type="evidence" value="ECO:0007669"/>
    <property type="project" value="InterPro"/>
</dbReference>
<dbReference type="PRINTS" id="PR00690">
    <property type="entry name" value="ADHESNFAMILY"/>
</dbReference>
<keyword evidence="3" id="KW-0732">Signal</keyword>
<dbReference type="InterPro" id="IPR006129">
    <property type="entry name" value="AdhesinB"/>
</dbReference>
<evidence type="ECO:0000313" key="8">
    <source>
        <dbReference type="Proteomes" id="UP000199708"/>
    </source>
</evidence>
<dbReference type="InterPro" id="IPR050492">
    <property type="entry name" value="Bact_metal-bind_prot9"/>
</dbReference>
<evidence type="ECO:0000256" key="2">
    <source>
        <dbReference type="ARBA" id="ARBA00022448"/>
    </source>
</evidence>
<gene>
    <name evidence="7" type="ORF">SAMN05421791_10435</name>
</gene>
<evidence type="ECO:0000256" key="3">
    <source>
        <dbReference type="ARBA" id="ARBA00022729"/>
    </source>
</evidence>
<keyword evidence="8" id="KW-1185">Reference proteome</keyword>
<dbReference type="InterPro" id="IPR006127">
    <property type="entry name" value="ZnuA-like"/>
</dbReference>
<dbReference type="EMBL" id="FNCK01000004">
    <property type="protein sequence ID" value="SDG22743.1"/>
    <property type="molecule type" value="Genomic_DNA"/>
</dbReference>
<dbReference type="OrthoDB" id="9810636at2"/>
<dbReference type="InterPro" id="IPR006128">
    <property type="entry name" value="Lipoprotein_PsaA-like"/>
</dbReference>
<organism evidence="7 8">
    <name type="scientific">Facklamia miroungae</name>
    <dbReference type="NCBI Taxonomy" id="120956"/>
    <lineage>
        <taxon>Bacteria</taxon>
        <taxon>Bacillati</taxon>
        <taxon>Bacillota</taxon>
        <taxon>Bacilli</taxon>
        <taxon>Lactobacillales</taxon>
        <taxon>Aerococcaceae</taxon>
        <taxon>Facklamia</taxon>
    </lineage>
</organism>
<dbReference type="PANTHER" id="PTHR42953">
    <property type="entry name" value="HIGH-AFFINITY ZINC UPTAKE SYSTEM PROTEIN ZNUA-RELATED"/>
    <property type="match status" value="1"/>
</dbReference>